<comment type="subcellular location">
    <subcellularLocation>
        <location evidence="1">Nucleus</location>
    </subcellularLocation>
</comment>
<dbReference type="GO" id="GO:0043488">
    <property type="term" value="P:regulation of mRNA stability"/>
    <property type="evidence" value="ECO:0007669"/>
    <property type="project" value="InterPro"/>
</dbReference>
<evidence type="ECO:0000256" key="3">
    <source>
        <dbReference type="ARBA" id="ARBA00022723"/>
    </source>
</evidence>
<dbReference type="PANTHER" id="PTHR14738">
    <property type="entry name" value="ZINC FINGER CCCH DOMAIN-CONTAINING PROTEIN 14"/>
    <property type="match status" value="1"/>
</dbReference>
<dbReference type="GO" id="GO:0008270">
    <property type="term" value="F:zinc ion binding"/>
    <property type="evidence" value="ECO:0007669"/>
    <property type="project" value="UniProtKB-KW"/>
</dbReference>
<evidence type="ECO:0000256" key="6">
    <source>
        <dbReference type="ARBA" id="ARBA00022833"/>
    </source>
</evidence>
<accession>A0A1K0HHS9</accession>
<organism evidence="9 10">
    <name type="scientific">Ustilago bromivora</name>
    <dbReference type="NCBI Taxonomy" id="307758"/>
    <lineage>
        <taxon>Eukaryota</taxon>
        <taxon>Fungi</taxon>
        <taxon>Dikarya</taxon>
        <taxon>Basidiomycota</taxon>
        <taxon>Ustilaginomycotina</taxon>
        <taxon>Ustilaginomycetes</taxon>
        <taxon>Ustilaginales</taxon>
        <taxon>Ustilaginaceae</taxon>
        <taxon>Ustilago</taxon>
    </lineage>
</organism>
<comment type="similarity">
    <text evidence="2">Belongs to the ZC3H14 family.</text>
</comment>
<evidence type="ECO:0000256" key="2">
    <source>
        <dbReference type="ARBA" id="ARBA00008423"/>
    </source>
</evidence>
<evidence type="ECO:0000313" key="9">
    <source>
        <dbReference type="EMBL" id="SAM84295.1"/>
    </source>
</evidence>
<evidence type="ECO:0000256" key="8">
    <source>
        <dbReference type="SAM" id="MobiDB-lite"/>
    </source>
</evidence>
<feature type="compositionally biased region" description="Low complexity" evidence="8">
    <location>
        <begin position="94"/>
        <end position="106"/>
    </location>
</feature>
<dbReference type="Pfam" id="PF14608">
    <property type="entry name" value="zf-CCCH_2"/>
    <property type="match status" value="4"/>
</dbReference>
<feature type="compositionally biased region" description="Low complexity" evidence="8">
    <location>
        <begin position="160"/>
        <end position="171"/>
    </location>
</feature>
<dbReference type="InterPro" id="IPR040366">
    <property type="entry name" value="Nab2/ZC3H14"/>
</dbReference>
<dbReference type="GO" id="GO:0008143">
    <property type="term" value="F:poly(A) binding"/>
    <property type="evidence" value="ECO:0007669"/>
    <property type="project" value="InterPro"/>
</dbReference>
<feature type="compositionally biased region" description="Low complexity" evidence="8">
    <location>
        <begin position="536"/>
        <end position="551"/>
    </location>
</feature>
<keyword evidence="3" id="KW-0479">Metal-binding</keyword>
<evidence type="ECO:0000256" key="5">
    <source>
        <dbReference type="ARBA" id="ARBA00022771"/>
    </source>
</evidence>
<dbReference type="PANTHER" id="PTHR14738:SF29">
    <property type="entry name" value="ZINC FINGER CCCH DOMAIN-CONTAINING PROTEIN 14"/>
    <property type="match status" value="1"/>
</dbReference>
<reference evidence="10" key="1">
    <citation type="submission" date="2016-04" db="EMBL/GenBank/DDBJ databases">
        <authorList>
            <person name="Guldener U."/>
            <person name="Guldener U."/>
        </authorList>
    </citation>
    <scope>NUCLEOTIDE SEQUENCE [LARGE SCALE GENOMIC DNA]</scope>
    <source>
        <strain evidence="10">UB2112</strain>
    </source>
</reference>
<evidence type="ECO:0000313" key="10">
    <source>
        <dbReference type="Proteomes" id="UP000179920"/>
    </source>
</evidence>
<evidence type="ECO:0000256" key="1">
    <source>
        <dbReference type="ARBA" id="ARBA00004123"/>
    </source>
</evidence>
<keyword evidence="7" id="KW-0539">Nucleus</keyword>
<evidence type="ECO:0000256" key="4">
    <source>
        <dbReference type="ARBA" id="ARBA00022737"/>
    </source>
</evidence>
<feature type="region of interest" description="Disordered" evidence="8">
    <location>
        <begin position="525"/>
        <end position="551"/>
    </location>
</feature>
<dbReference type="Gene3D" id="1.10.340.40">
    <property type="entry name" value="Nuclear abundant poly(A) RNA-bind protein 2, N-terminal domain"/>
    <property type="match status" value="1"/>
</dbReference>
<dbReference type="InterPro" id="IPR043094">
    <property type="entry name" value="Nab2/ZC3H14_N_sf"/>
</dbReference>
<keyword evidence="5" id="KW-0863">Zinc-finger</keyword>
<sequence length="551" mass="58072">MSAFRNIDVKSPHIQELQQTIQVELANRRYSSEDDPVMAEYIVVMLANQKTADQIRAELQDLVGGEYDASFTGWVWDATQQCLDNSDAAQVQQEGEASGSAAAAAATPAVRGARSTRRRRSRSPPSTRAAGRGGREEERTSRSPAATSSKREGAGRGSRSRSPSSLPWGRGAPRPRDYTDSDSFRKSTSLRRDDDKDFDGAAFWRQKAEEKRRNPPPSVVRHGPQQIFQAAYGRALRNSTNANANANGNGNGERQLFPDSSQRLPAYKSAPASAAGGVSIFGRAGIPDPRAPAFVPNASLAPSSASNGTSILARIDPMLPNNEPIPLPTTTITTSQHSSDFPTAPTETSTCRWNVGCTNPMCPYSHASPANAGPGGDPNALVLSQQNCRYGAGCTNKDCTRSHVSPAVAKISAHNPPPTAPSATATSTAGVLSMDTALPNGAGSRPCKFGIACTRADCFFSHPPGRSNGGSGAVQCRFGLGCTRKECYYAHPPGQRAADAQQHGGTSNRLQAFAGEDEEMEVIIPGAGASQQREGTAASSTVASTSPGVEA</sequence>
<keyword evidence="6" id="KW-0862">Zinc</keyword>
<protein>
    <submittedName>
        <fullName evidence="9">Related to NAB2-nuclear polyadenylated RNA-binding protein required for nuclear mRNA export</fullName>
    </submittedName>
</protein>
<dbReference type="Gene3D" id="4.10.1000.40">
    <property type="match status" value="2"/>
</dbReference>
<dbReference type="GO" id="GO:0005737">
    <property type="term" value="C:cytoplasm"/>
    <property type="evidence" value="ECO:0007669"/>
    <property type="project" value="TreeGrafter"/>
</dbReference>
<gene>
    <name evidence="9" type="ORF">UBRO_06943</name>
</gene>
<proteinExistence type="inferred from homology"/>
<feature type="region of interest" description="Disordered" evidence="8">
    <location>
        <begin position="240"/>
        <end position="259"/>
    </location>
</feature>
<dbReference type="Proteomes" id="UP000179920">
    <property type="component" value="Chromosome XIII"/>
</dbReference>
<name>A0A1K0HHS9_9BASI</name>
<evidence type="ECO:0000256" key="7">
    <source>
        <dbReference type="ARBA" id="ARBA00023242"/>
    </source>
</evidence>
<dbReference type="OrthoDB" id="438553at2759"/>
<feature type="compositionally biased region" description="Basic and acidic residues" evidence="8">
    <location>
        <begin position="174"/>
        <end position="196"/>
    </location>
</feature>
<feature type="region of interest" description="Disordered" evidence="8">
    <location>
        <begin position="87"/>
        <end position="196"/>
    </location>
</feature>
<keyword evidence="4" id="KW-0677">Repeat</keyword>
<dbReference type="AlphaFoldDB" id="A0A1K0HHS9"/>
<dbReference type="EMBL" id="LT558129">
    <property type="protein sequence ID" value="SAM84295.1"/>
    <property type="molecule type" value="Genomic_DNA"/>
</dbReference>
<dbReference type="GO" id="GO:0005634">
    <property type="term" value="C:nucleus"/>
    <property type="evidence" value="ECO:0007669"/>
    <property type="project" value="UniProtKB-SubCell"/>
</dbReference>